<dbReference type="InterPro" id="IPR002156">
    <property type="entry name" value="RNaseH_domain"/>
</dbReference>
<name>A0A2C9VIR8_MANES</name>
<protein>
    <recommendedName>
        <fullName evidence="1">RNase H type-1 domain-containing protein</fullName>
    </recommendedName>
</protein>
<feature type="domain" description="RNase H type-1" evidence="1">
    <location>
        <begin position="63"/>
        <end position="140"/>
    </location>
</feature>
<organism evidence="2">
    <name type="scientific">Manihot esculenta</name>
    <name type="common">Cassava</name>
    <name type="synonym">Jatropha manihot</name>
    <dbReference type="NCBI Taxonomy" id="3983"/>
    <lineage>
        <taxon>Eukaryota</taxon>
        <taxon>Viridiplantae</taxon>
        <taxon>Streptophyta</taxon>
        <taxon>Embryophyta</taxon>
        <taxon>Tracheophyta</taxon>
        <taxon>Spermatophyta</taxon>
        <taxon>Magnoliopsida</taxon>
        <taxon>eudicotyledons</taxon>
        <taxon>Gunneridae</taxon>
        <taxon>Pentapetalae</taxon>
        <taxon>rosids</taxon>
        <taxon>fabids</taxon>
        <taxon>Malpighiales</taxon>
        <taxon>Euphorbiaceae</taxon>
        <taxon>Crotonoideae</taxon>
        <taxon>Manihoteae</taxon>
        <taxon>Manihot</taxon>
    </lineage>
</organism>
<dbReference type="CDD" id="cd06222">
    <property type="entry name" value="RNase_H_like"/>
    <property type="match status" value="1"/>
</dbReference>
<evidence type="ECO:0000259" key="1">
    <source>
        <dbReference type="Pfam" id="PF13456"/>
    </source>
</evidence>
<dbReference type="GO" id="GO:0004523">
    <property type="term" value="F:RNA-DNA hybrid ribonuclease activity"/>
    <property type="evidence" value="ECO:0007669"/>
    <property type="project" value="InterPro"/>
</dbReference>
<evidence type="ECO:0000313" key="2">
    <source>
        <dbReference type="EMBL" id="OAY45366.1"/>
    </source>
</evidence>
<dbReference type="InterPro" id="IPR052929">
    <property type="entry name" value="RNase_H-like_EbsB-rel"/>
</dbReference>
<dbReference type="EMBL" id="CM004393">
    <property type="protein sequence ID" value="OAY45366.1"/>
    <property type="molecule type" value="Genomic_DNA"/>
</dbReference>
<dbReference type="GO" id="GO:0003676">
    <property type="term" value="F:nucleic acid binding"/>
    <property type="evidence" value="ECO:0007669"/>
    <property type="project" value="InterPro"/>
</dbReference>
<reference evidence="2" key="1">
    <citation type="submission" date="2016-02" db="EMBL/GenBank/DDBJ databases">
        <title>WGS assembly of Manihot esculenta.</title>
        <authorList>
            <person name="Bredeson J.V."/>
            <person name="Prochnik S.E."/>
            <person name="Lyons J.B."/>
            <person name="Schmutz J."/>
            <person name="Grimwood J."/>
            <person name="Vrebalov J."/>
            <person name="Bart R.S."/>
            <person name="Amuge T."/>
            <person name="Ferguson M.E."/>
            <person name="Green R."/>
            <person name="Putnam N."/>
            <person name="Stites J."/>
            <person name="Rounsley S."/>
            <person name="Rokhsar D.S."/>
        </authorList>
    </citation>
    <scope>NUCLEOTIDE SEQUENCE [LARGE SCALE GENOMIC DNA]</scope>
    <source>
        <tissue evidence="2">Leaf</tissue>
    </source>
</reference>
<gene>
    <name evidence="2" type="ORF">MANES_07G054500</name>
</gene>
<accession>A0A2C9VIR8</accession>
<dbReference type="InterPro" id="IPR044730">
    <property type="entry name" value="RNase_H-like_dom_plant"/>
</dbReference>
<proteinExistence type="predicted"/>
<dbReference type="AlphaFoldDB" id="A0A2C9VIR8"/>
<dbReference type="Pfam" id="PF13456">
    <property type="entry name" value="RVT_3"/>
    <property type="match status" value="1"/>
</dbReference>
<sequence>MDHDSSCVWVQQLMDEKLLAWNSRSPPLQLKSNLLLYHPIKDYWSRITEQLNRNDSVNVIKINFDIGVQKRSNLGAIVAIARDHLGRLMGWSCRRVPTISDPLTLESLACWDAMILARNHGFKNIIIEGDSLSMTQATKGNLPPSNI</sequence>
<dbReference type="PANTHER" id="PTHR47074">
    <property type="entry name" value="BNAC02G40300D PROTEIN"/>
    <property type="match status" value="1"/>
</dbReference>
<dbReference type="PANTHER" id="PTHR47074:SF61">
    <property type="entry name" value="RNASE H TYPE-1 DOMAIN-CONTAINING PROTEIN"/>
    <property type="match status" value="1"/>
</dbReference>